<accession>A0A2S7FA62</accession>
<dbReference type="EMBL" id="LRDH01000107">
    <property type="protein sequence ID" value="PPV14640.1"/>
    <property type="molecule type" value="Genomic_DNA"/>
</dbReference>
<evidence type="ECO:0000313" key="2">
    <source>
        <dbReference type="EMBL" id="PPV14640.1"/>
    </source>
</evidence>
<proteinExistence type="predicted"/>
<evidence type="ECO:0000256" key="1">
    <source>
        <dbReference type="ARBA" id="ARBA00022795"/>
    </source>
</evidence>
<keyword evidence="2" id="KW-0966">Cell projection</keyword>
<dbReference type="InterPro" id="IPR036679">
    <property type="entry name" value="FlgN-like_sf"/>
</dbReference>
<dbReference type="SUPFAM" id="SSF140566">
    <property type="entry name" value="FlgN-like"/>
    <property type="match status" value="1"/>
</dbReference>
<gene>
    <name evidence="2" type="ORF">AWN73_02700</name>
</gene>
<dbReference type="InterPro" id="IPR007809">
    <property type="entry name" value="FlgN-like"/>
</dbReference>
<dbReference type="GO" id="GO:0044780">
    <property type="term" value="P:bacterial-type flagellum assembly"/>
    <property type="evidence" value="ECO:0007669"/>
    <property type="project" value="InterPro"/>
</dbReference>
<comment type="caution">
    <text evidence="2">The sequence shown here is derived from an EMBL/GenBank/DDBJ whole genome shotgun (WGS) entry which is preliminary data.</text>
</comment>
<name>A0A2S7FA62_CLOBU</name>
<dbReference type="Proteomes" id="UP000238081">
    <property type="component" value="Unassembled WGS sequence"/>
</dbReference>
<organism evidence="2 3">
    <name type="scientific">Clostridium butyricum</name>
    <dbReference type="NCBI Taxonomy" id="1492"/>
    <lineage>
        <taxon>Bacteria</taxon>
        <taxon>Bacillati</taxon>
        <taxon>Bacillota</taxon>
        <taxon>Clostridia</taxon>
        <taxon>Eubacteriales</taxon>
        <taxon>Clostridiaceae</taxon>
        <taxon>Clostridium</taxon>
    </lineage>
</organism>
<keyword evidence="1" id="KW-1005">Bacterial flagellum biogenesis</keyword>
<reference evidence="2 3" key="1">
    <citation type="submission" date="2016-01" db="EMBL/GenBank/DDBJ databases">
        <title>Characterization of the Clostridium difficile lineages that are prevalent in Hong Kong and China.</title>
        <authorList>
            <person name="Kwok J.S.-L."/>
            <person name="Lam W.-Y."/>
            <person name="Ip M."/>
            <person name="Chan T.-F."/>
            <person name="Hawkey P.M."/>
            <person name="Tsui S.K.-W."/>
        </authorList>
    </citation>
    <scope>NUCLEOTIDE SEQUENCE [LARGE SCALE GENOMIC DNA]</scope>
    <source>
        <strain evidence="2 3">300064</strain>
    </source>
</reference>
<dbReference type="RefSeq" id="WP_043663338.1">
    <property type="nucleotide sequence ID" value="NZ_JSEG01000006.1"/>
</dbReference>
<dbReference type="Pfam" id="PF05130">
    <property type="entry name" value="FlgN"/>
    <property type="match status" value="1"/>
</dbReference>
<dbReference type="AlphaFoldDB" id="A0A2S7FA62"/>
<evidence type="ECO:0000313" key="3">
    <source>
        <dbReference type="Proteomes" id="UP000238081"/>
    </source>
</evidence>
<keyword evidence="2" id="KW-0282">Flagellum</keyword>
<dbReference type="Gene3D" id="1.20.58.300">
    <property type="entry name" value="FlgN-like"/>
    <property type="match status" value="1"/>
</dbReference>
<keyword evidence="2" id="KW-0969">Cilium</keyword>
<protein>
    <submittedName>
        <fullName evidence="2">Flagellar biosynthesis protein FlgN</fullName>
    </submittedName>
</protein>
<sequence length="136" mass="16002">MIDELKNLIKEQHEHLKKLLLLLDIQCRMITNKDIFGLESIVEKLSDESKLIAQIEVARRKMLGNESIIELIHQSNDYALQELYNELLNTLRDTIDKKKTNEILIKQQLTFTNRMLNIMNPDRQIKTYNSYGSLSK</sequence>